<dbReference type="PANTHER" id="PTHR12599:SF16">
    <property type="entry name" value="4A-HYDROXYTETRAHYDROBIOPTERIN DEHYDRATASE"/>
    <property type="match status" value="1"/>
</dbReference>
<gene>
    <name evidence="5" type="ORF">TVY486_0803160</name>
</gene>
<dbReference type="Pfam" id="PF01329">
    <property type="entry name" value="Pterin_4a"/>
    <property type="match status" value="1"/>
</dbReference>
<proteinExistence type="inferred from homology"/>
<sequence>MWLRTGGSCCMRPGLHSCLVAFQPICSRWSLHSSYRLKGDYGFNVFHNSNPQHGGSYARHERRMREDEVEDFLKSVKGWVPADESIVRSSDDANCPTDEEGPAPLTIFTGEEALKRQFVFDSFRDAYLFMGRFWAFCYGSDKYPNVCWDGTSVTVYLYSPSFRGLSKREARLAAFLNDQYNMLKKSKHQREVIVNGVVKKSMIEGMVGERVSELLQRREEARRKPLEEALQRPVTAWDKLIDAGDSAKPSEQCDTGSS</sequence>
<comment type="similarity">
    <text evidence="2">Belongs to the pterin-4-alpha-carbinolamine dehydratase family.</text>
</comment>
<protein>
    <recommendedName>
        <fullName evidence="3">4a-hydroxytetrahydrobiopterin dehydratase</fullName>
        <ecNumber evidence="3">4.2.1.96</ecNumber>
    </recommendedName>
</protein>
<keyword evidence="4" id="KW-0456">Lyase</keyword>
<dbReference type="EC" id="4.2.1.96" evidence="3"/>
<dbReference type="GO" id="GO:0006729">
    <property type="term" value="P:tetrahydrobiopterin biosynthetic process"/>
    <property type="evidence" value="ECO:0007669"/>
    <property type="project" value="InterPro"/>
</dbReference>
<comment type="catalytic activity">
    <reaction evidence="1">
        <text>(4aS,6R)-4a-hydroxy-L-erythro-5,6,7,8-tetrahydrobiopterin = (6R)-L-erythro-6,7-dihydrobiopterin + H2O</text>
        <dbReference type="Rhea" id="RHEA:11920"/>
        <dbReference type="ChEBI" id="CHEBI:15377"/>
        <dbReference type="ChEBI" id="CHEBI:15642"/>
        <dbReference type="ChEBI" id="CHEBI:43120"/>
        <dbReference type="EC" id="4.2.1.96"/>
    </reaction>
</comment>
<dbReference type="InterPro" id="IPR036428">
    <property type="entry name" value="PCD_sf"/>
</dbReference>
<dbReference type="Gene3D" id="3.30.1360.20">
    <property type="entry name" value="Transcriptional coactivator/pterin dehydratase"/>
    <property type="match status" value="1"/>
</dbReference>
<dbReference type="PANTHER" id="PTHR12599">
    <property type="entry name" value="PTERIN-4-ALPHA-CARBINOLAMINE DEHYDRATASE"/>
    <property type="match status" value="1"/>
</dbReference>
<evidence type="ECO:0000256" key="3">
    <source>
        <dbReference type="ARBA" id="ARBA00013252"/>
    </source>
</evidence>
<dbReference type="GO" id="GO:0008124">
    <property type="term" value="F:4-alpha-hydroxytetrahydrobiopterin dehydratase activity"/>
    <property type="evidence" value="ECO:0007669"/>
    <property type="project" value="UniProtKB-EC"/>
</dbReference>
<dbReference type="AlphaFoldDB" id="G0U0V5"/>
<evidence type="ECO:0000256" key="2">
    <source>
        <dbReference type="ARBA" id="ARBA00006472"/>
    </source>
</evidence>
<dbReference type="VEuPathDB" id="TriTrypDB:TvY486_0803160"/>
<dbReference type="InterPro" id="IPR001533">
    <property type="entry name" value="Pterin_deHydtase"/>
</dbReference>
<name>G0U0V5_TRYVY</name>
<accession>G0U0V5</accession>
<dbReference type="EMBL" id="HE573024">
    <property type="protein sequence ID" value="CCC49708.1"/>
    <property type="molecule type" value="Genomic_DNA"/>
</dbReference>
<reference evidence="5" key="1">
    <citation type="journal article" date="2012" name="Proc. Natl. Acad. Sci. U.S.A.">
        <title>Antigenic diversity is generated by distinct evolutionary mechanisms in African trypanosome species.</title>
        <authorList>
            <person name="Jackson A.P."/>
            <person name="Berry A."/>
            <person name="Aslett M."/>
            <person name="Allison H.C."/>
            <person name="Burton P."/>
            <person name="Vavrova-Anderson J."/>
            <person name="Brown R."/>
            <person name="Browne H."/>
            <person name="Corton N."/>
            <person name="Hauser H."/>
            <person name="Gamble J."/>
            <person name="Gilderthorp R."/>
            <person name="Marcello L."/>
            <person name="McQuillan J."/>
            <person name="Otto T.D."/>
            <person name="Quail M.A."/>
            <person name="Sanders M.J."/>
            <person name="van Tonder A."/>
            <person name="Ginger M.L."/>
            <person name="Field M.C."/>
            <person name="Barry J.D."/>
            <person name="Hertz-Fowler C."/>
            <person name="Berriman M."/>
        </authorList>
    </citation>
    <scope>NUCLEOTIDE SEQUENCE</scope>
    <source>
        <strain evidence="5">Y486</strain>
    </source>
</reference>
<evidence type="ECO:0000256" key="1">
    <source>
        <dbReference type="ARBA" id="ARBA00001554"/>
    </source>
</evidence>
<evidence type="ECO:0000313" key="5">
    <source>
        <dbReference type="EMBL" id="CCC49708.1"/>
    </source>
</evidence>
<evidence type="ECO:0000256" key="4">
    <source>
        <dbReference type="ARBA" id="ARBA00023239"/>
    </source>
</evidence>
<organism evidence="5">
    <name type="scientific">Trypanosoma vivax (strain Y486)</name>
    <dbReference type="NCBI Taxonomy" id="1055687"/>
    <lineage>
        <taxon>Eukaryota</taxon>
        <taxon>Discoba</taxon>
        <taxon>Euglenozoa</taxon>
        <taxon>Kinetoplastea</taxon>
        <taxon>Metakinetoplastina</taxon>
        <taxon>Trypanosomatida</taxon>
        <taxon>Trypanosomatidae</taxon>
        <taxon>Trypanosoma</taxon>
        <taxon>Duttonella</taxon>
    </lineage>
</organism>
<dbReference type="SUPFAM" id="SSF55248">
    <property type="entry name" value="PCD-like"/>
    <property type="match status" value="1"/>
</dbReference>